<keyword evidence="5" id="KW-1185">Reference proteome</keyword>
<dbReference type="RefSeq" id="XP_017996838.1">
    <property type="nucleotide sequence ID" value="XM_018140752.1"/>
</dbReference>
<reference evidence="4 5" key="1">
    <citation type="submission" date="2015-06" db="EMBL/GenBank/DDBJ databases">
        <title>Draft genome of the ant-associated black yeast Phialophora attae CBS 131958.</title>
        <authorList>
            <person name="Moreno L.F."/>
            <person name="Stielow B.J."/>
            <person name="de Hoog S."/>
            <person name="Vicente V.A."/>
            <person name="Weiss V.A."/>
            <person name="de Vries M."/>
            <person name="Cruz L.M."/>
            <person name="Souza E.M."/>
        </authorList>
    </citation>
    <scope>NUCLEOTIDE SEQUENCE [LARGE SCALE GENOMIC DNA]</scope>
    <source>
        <strain evidence="4 5">CBS 131958</strain>
    </source>
</reference>
<evidence type="ECO:0000259" key="3">
    <source>
        <dbReference type="PROSITE" id="PS51186"/>
    </source>
</evidence>
<dbReference type="InterPro" id="IPR016181">
    <property type="entry name" value="Acyl_CoA_acyltransferase"/>
</dbReference>
<dbReference type="GO" id="GO:0016747">
    <property type="term" value="F:acyltransferase activity, transferring groups other than amino-acyl groups"/>
    <property type="evidence" value="ECO:0007669"/>
    <property type="project" value="InterPro"/>
</dbReference>
<keyword evidence="1" id="KW-0808">Transferase</keyword>
<dbReference type="InterPro" id="IPR050832">
    <property type="entry name" value="Bact_Acetyltransf"/>
</dbReference>
<dbReference type="EMBL" id="LFJN01000028">
    <property type="protein sequence ID" value="KPI36875.1"/>
    <property type="molecule type" value="Genomic_DNA"/>
</dbReference>
<dbReference type="SUPFAM" id="SSF55729">
    <property type="entry name" value="Acyl-CoA N-acyltransferases (Nat)"/>
    <property type="match status" value="1"/>
</dbReference>
<evidence type="ECO:0000313" key="5">
    <source>
        <dbReference type="Proteomes" id="UP000038010"/>
    </source>
</evidence>
<comment type="caution">
    <text evidence="4">The sequence shown here is derived from an EMBL/GenBank/DDBJ whole genome shotgun (WGS) entry which is preliminary data.</text>
</comment>
<feature type="domain" description="N-acetyltransferase" evidence="3">
    <location>
        <begin position="30"/>
        <end position="193"/>
    </location>
</feature>
<evidence type="ECO:0000256" key="1">
    <source>
        <dbReference type="ARBA" id="ARBA00022679"/>
    </source>
</evidence>
<keyword evidence="2" id="KW-0012">Acyltransferase</keyword>
<gene>
    <name evidence="4" type="ORF">AB675_11869</name>
</gene>
<dbReference type="OrthoDB" id="41532at2759"/>
<dbReference type="Pfam" id="PF00583">
    <property type="entry name" value="Acetyltransf_1"/>
    <property type="match status" value="1"/>
</dbReference>
<dbReference type="Gene3D" id="3.40.630.30">
    <property type="match status" value="1"/>
</dbReference>
<dbReference type="Proteomes" id="UP000038010">
    <property type="component" value="Unassembled WGS sequence"/>
</dbReference>
<dbReference type="STRING" id="1664694.A0A0N1H6D5"/>
<sequence length="193" mass="21025">MAAINTSTNTSLPIVPLLQPPSPDIITQLVAFHQSSILHDRMTTWWTKRLSTLPSPETHVFLALAPPQTSPFLVSGAAASEGKVVGIVILSTPESDTQHFVGDVQMLMIDPDFRGKGLAKRLMQAVEEQARSLGRTMLTLGTTVGCEADAYLYPKLGWEIYGRLPGYGERPPAEDGTGKGEKVDGVFYFKVLR</sequence>
<organism evidence="4 5">
    <name type="scientific">Cyphellophora attinorum</name>
    <dbReference type="NCBI Taxonomy" id="1664694"/>
    <lineage>
        <taxon>Eukaryota</taxon>
        <taxon>Fungi</taxon>
        <taxon>Dikarya</taxon>
        <taxon>Ascomycota</taxon>
        <taxon>Pezizomycotina</taxon>
        <taxon>Eurotiomycetes</taxon>
        <taxon>Chaetothyriomycetidae</taxon>
        <taxon>Chaetothyriales</taxon>
        <taxon>Cyphellophoraceae</taxon>
        <taxon>Cyphellophora</taxon>
    </lineage>
</organism>
<dbReference type="AlphaFoldDB" id="A0A0N1H6D5"/>
<protein>
    <recommendedName>
        <fullName evidence="3">N-acetyltransferase domain-containing protein</fullName>
    </recommendedName>
</protein>
<evidence type="ECO:0000256" key="2">
    <source>
        <dbReference type="ARBA" id="ARBA00023315"/>
    </source>
</evidence>
<dbReference type="CDD" id="cd04301">
    <property type="entry name" value="NAT_SF"/>
    <property type="match status" value="1"/>
</dbReference>
<dbReference type="GeneID" id="28732633"/>
<dbReference type="InterPro" id="IPR000182">
    <property type="entry name" value="GNAT_dom"/>
</dbReference>
<name>A0A0N1H6D5_9EURO</name>
<dbReference type="PROSITE" id="PS51186">
    <property type="entry name" value="GNAT"/>
    <property type="match status" value="1"/>
</dbReference>
<evidence type="ECO:0000313" key="4">
    <source>
        <dbReference type="EMBL" id="KPI36875.1"/>
    </source>
</evidence>
<dbReference type="VEuPathDB" id="FungiDB:AB675_11869"/>
<proteinExistence type="predicted"/>
<dbReference type="PANTHER" id="PTHR43877:SF2">
    <property type="entry name" value="AMINOALKYLPHOSPHONATE N-ACETYLTRANSFERASE-RELATED"/>
    <property type="match status" value="1"/>
</dbReference>
<accession>A0A0N1H6D5</accession>
<dbReference type="PANTHER" id="PTHR43877">
    <property type="entry name" value="AMINOALKYLPHOSPHONATE N-ACETYLTRANSFERASE-RELATED-RELATED"/>
    <property type="match status" value="1"/>
</dbReference>